<dbReference type="RefSeq" id="WP_140602358.1">
    <property type="nucleotide sequence ID" value="NZ_SAWY01000009.1"/>
</dbReference>
<evidence type="ECO:0000313" key="3">
    <source>
        <dbReference type="Proteomes" id="UP000315303"/>
    </source>
</evidence>
<dbReference type="Pfam" id="PF04991">
    <property type="entry name" value="LicD"/>
    <property type="match status" value="1"/>
</dbReference>
<dbReference type="AlphaFoldDB" id="A0A502L9Z7"/>
<dbReference type="GO" id="GO:0009100">
    <property type="term" value="P:glycoprotein metabolic process"/>
    <property type="evidence" value="ECO:0007669"/>
    <property type="project" value="UniProtKB-ARBA"/>
</dbReference>
<dbReference type="Proteomes" id="UP000315303">
    <property type="component" value="Unassembled WGS sequence"/>
</dbReference>
<dbReference type="PANTHER" id="PTHR43404">
    <property type="entry name" value="LIPOPOLYSACCHARIDE CHOLINEPHOSPHOTRANSFERASE LICD"/>
    <property type="match status" value="1"/>
</dbReference>
<accession>A0A502L9Z7</accession>
<name>A0A502L9Z7_9GAMM</name>
<dbReference type="InterPro" id="IPR052942">
    <property type="entry name" value="LPS_cholinephosphotransferase"/>
</dbReference>
<dbReference type="PANTHER" id="PTHR43404:SF1">
    <property type="entry name" value="MNN4P"/>
    <property type="match status" value="1"/>
</dbReference>
<feature type="domain" description="LicD/FKTN/FKRP nucleotidyltransferase" evidence="1">
    <location>
        <begin position="20"/>
        <end position="79"/>
    </location>
</feature>
<dbReference type="InterPro" id="IPR007074">
    <property type="entry name" value="LicD/FKTN/FKRP_NTP_transf"/>
</dbReference>
<organism evidence="2 3">
    <name type="scientific">Litorilituus lipolyticus</name>
    <dbReference type="NCBI Taxonomy" id="2491017"/>
    <lineage>
        <taxon>Bacteria</taxon>
        <taxon>Pseudomonadati</taxon>
        <taxon>Pseudomonadota</taxon>
        <taxon>Gammaproteobacteria</taxon>
        <taxon>Alteromonadales</taxon>
        <taxon>Colwelliaceae</taxon>
        <taxon>Litorilituus</taxon>
    </lineage>
</organism>
<evidence type="ECO:0000259" key="1">
    <source>
        <dbReference type="Pfam" id="PF04991"/>
    </source>
</evidence>
<evidence type="ECO:0000313" key="2">
    <source>
        <dbReference type="EMBL" id="TPH17077.1"/>
    </source>
</evidence>
<proteinExistence type="predicted"/>
<gene>
    <name evidence="2" type="ORF">EPA86_05180</name>
</gene>
<protein>
    <recommendedName>
        <fullName evidence="1">LicD/FKTN/FKRP nucleotidyltransferase domain-containing protein</fullName>
    </recommendedName>
</protein>
<keyword evidence="3" id="KW-1185">Reference proteome</keyword>
<dbReference type="OrthoDB" id="9786100at2"/>
<dbReference type="EMBL" id="SAWY01000009">
    <property type="protein sequence ID" value="TPH17077.1"/>
    <property type="molecule type" value="Genomic_DNA"/>
</dbReference>
<comment type="caution">
    <text evidence="2">The sequence shown here is derived from an EMBL/GenBank/DDBJ whole genome shotgun (WGS) entry which is preliminary data.</text>
</comment>
<reference evidence="2 3" key="1">
    <citation type="submission" date="2019-01" db="EMBL/GenBank/DDBJ databases">
        <title>Litorilituus lipolytica sp. nov., isolated from intertidal sand of the Yellow Sea in China.</title>
        <authorList>
            <person name="Liu A."/>
        </authorList>
    </citation>
    <scope>NUCLEOTIDE SEQUENCE [LARGE SCALE GENOMIC DNA]</scope>
    <source>
        <strain evidence="2 3">RZ04</strain>
    </source>
</reference>
<sequence>MTDKSQRWLDSLEQITAILQQHNLNSFLDTGTLLGAVRDGQFIPWDNDIDISLLDKDYNKQTLLKVAKSIYHAGYNVNYHQDAIYIYKDPDIAIGIMLYRHSNQSYINQFGKIELASRFLYLLKKIKSRQLIYCQGHTFTYSFKASMLKLRALISIIPNWLLDKSVISEQTKQINIPEHFFNKLEEFSFYGVNFNVPAETKEYLEFRYGSNWKTPISDYDYMTDDHSLV</sequence>